<dbReference type="InterPro" id="IPR036259">
    <property type="entry name" value="MFS_trans_sf"/>
</dbReference>
<keyword evidence="3" id="KW-1003">Cell membrane</keyword>
<dbReference type="RefSeq" id="WP_320509259.1">
    <property type="nucleotide sequence ID" value="NZ_JAXCLW010000004.1"/>
</dbReference>
<accession>A0ABU5ECX1</accession>
<feature type="transmembrane region" description="Helical" evidence="7">
    <location>
        <begin position="20"/>
        <end position="41"/>
    </location>
</feature>
<evidence type="ECO:0000256" key="3">
    <source>
        <dbReference type="ARBA" id="ARBA00022475"/>
    </source>
</evidence>
<feature type="transmembrane region" description="Helical" evidence="7">
    <location>
        <begin position="259"/>
        <end position="279"/>
    </location>
</feature>
<keyword evidence="5 7" id="KW-1133">Transmembrane helix</keyword>
<dbReference type="Proteomes" id="UP001279642">
    <property type="component" value="Unassembled WGS sequence"/>
</dbReference>
<feature type="transmembrane region" description="Helical" evidence="7">
    <location>
        <begin position="175"/>
        <end position="194"/>
    </location>
</feature>
<comment type="subcellular location">
    <subcellularLocation>
        <location evidence="1">Cell membrane</location>
        <topology evidence="1">Multi-pass membrane protein</topology>
    </subcellularLocation>
</comment>
<keyword evidence="6 7" id="KW-0472">Membrane</keyword>
<sequence>MPATITALLVPLNNKLYRNLWMATLLSNFGVWIQSVAAAWLMTSIAPSVGYVAWVQAATSLPPLLFTLLGGVLADRFDQRLIFLIAQTIVLAVALTLSIFQHFGLVTPWMLLGLTFALDSGSALRYPAYQTTVAEILPRSEVPNALILSSIGWNIGRVVGPGIGGAIIAIGGVPAAFAVNALCNVYIIGVLLQWRRRSRISKTRPAAGIASEVLSGLAHVLAVPQIRATMLCCFVFCLFAAGLWALLPLVVKHMVGGEASIYGAMLGAIGVGALFGALLINWTRRTFGLRLLFLASTAAFAISTAALALLQSVPLLMIALAFGGIGWMMAMSTFNVVVQMAAGDGFKGRAVSIYYVALFGGIALGSWLWGHVAEEASIQAGLLASAAGLFANLILYRPGTRLAAHFDAASSS</sequence>
<evidence type="ECO:0000256" key="7">
    <source>
        <dbReference type="SAM" id="Phobius"/>
    </source>
</evidence>
<feature type="transmembrane region" description="Helical" evidence="7">
    <location>
        <begin position="316"/>
        <end position="338"/>
    </location>
</feature>
<evidence type="ECO:0000313" key="9">
    <source>
        <dbReference type="EMBL" id="MDY0884189.1"/>
    </source>
</evidence>
<evidence type="ECO:0000256" key="6">
    <source>
        <dbReference type="ARBA" id="ARBA00023136"/>
    </source>
</evidence>
<feature type="transmembrane region" description="Helical" evidence="7">
    <location>
        <begin position="350"/>
        <end position="370"/>
    </location>
</feature>
<dbReference type="PANTHER" id="PTHR23513">
    <property type="entry name" value="INTEGRAL MEMBRANE EFFLUX PROTEIN-RELATED"/>
    <property type="match status" value="1"/>
</dbReference>
<feature type="transmembrane region" description="Helical" evidence="7">
    <location>
        <begin position="291"/>
        <end position="310"/>
    </location>
</feature>
<dbReference type="InterPro" id="IPR010290">
    <property type="entry name" value="TM_effector"/>
</dbReference>
<feature type="transmembrane region" description="Helical" evidence="7">
    <location>
        <begin position="228"/>
        <end position="247"/>
    </location>
</feature>
<dbReference type="Pfam" id="PF05977">
    <property type="entry name" value="MFS_3"/>
    <property type="match status" value="1"/>
</dbReference>
<evidence type="ECO:0000256" key="5">
    <source>
        <dbReference type="ARBA" id="ARBA00022989"/>
    </source>
</evidence>
<gene>
    <name evidence="9" type="ORF">SMD27_15185</name>
</gene>
<feature type="transmembrane region" description="Helical" evidence="7">
    <location>
        <begin position="53"/>
        <end position="74"/>
    </location>
</feature>
<keyword evidence="2" id="KW-0813">Transport</keyword>
<dbReference type="CDD" id="cd06173">
    <property type="entry name" value="MFS_MefA_like"/>
    <property type="match status" value="1"/>
</dbReference>
<dbReference type="Gene3D" id="1.20.1250.20">
    <property type="entry name" value="MFS general substrate transporter like domains"/>
    <property type="match status" value="1"/>
</dbReference>
<keyword evidence="10" id="KW-1185">Reference proteome</keyword>
<feature type="transmembrane region" description="Helical" evidence="7">
    <location>
        <begin position="81"/>
        <end position="100"/>
    </location>
</feature>
<evidence type="ECO:0000256" key="1">
    <source>
        <dbReference type="ARBA" id="ARBA00004651"/>
    </source>
</evidence>
<name>A0ABU5ECX1_9PROT</name>
<dbReference type="EMBL" id="JAXCLW010000004">
    <property type="protein sequence ID" value="MDY0884189.1"/>
    <property type="molecule type" value="Genomic_DNA"/>
</dbReference>
<dbReference type="PROSITE" id="PS50850">
    <property type="entry name" value="MFS"/>
    <property type="match status" value="1"/>
</dbReference>
<evidence type="ECO:0000313" key="10">
    <source>
        <dbReference type="Proteomes" id="UP001279642"/>
    </source>
</evidence>
<protein>
    <submittedName>
        <fullName evidence="9">MFS transporter</fullName>
    </submittedName>
</protein>
<comment type="caution">
    <text evidence="9">The sequence shown here is derived from an EMBL/GenBank/DDBJ whole genome shotgun (WGS) entry which is preliminary data.</text>
</comment>
<dbReference type="PANTHER" id="PTHR23513:SF11">
    <property type="entry name" value="STAPHYLOFERRIN A TRANSPORTER"/>
    <property type="match status" value="1"/>
</dbReference>
<feature type="domain" description="Major facilitator superfamily (MFS) profile" evidence="8">
    <location>
        <begin position="16"/>
        <end position="412"/>
    </location>
</feature>
<dbReference type="SUPFAM" id="SSF103473">
    <property type="entry name" value="MFS general substrate transporter"/>
    <property type="match status" value="1"/>
</dbReference>
<reference evidence="9 10" key="1">
    <citation type="journal article" date="2016" name="Antonie Van Leeuwenhoek">
        <title>Dongia soli sp. nov., isolated from soil from Dokdo, Korea.</title>
        <authorList>
            <person name="Kim D.U."/>
            <person name="Lee H."/>
            <person name="Kim H."/>
            <person name="Kim S.G."/>
            <person name="Ka J.O."/>
        </authorList>
    </citation>
    <scope>NUCLEOTIDE SEQUENCE [LARGE SCALE GENOMIC DNA]</scope>
    <source>
        <strain evidence="9 10">D78</strain>
    </source>
</reference>
<evidence type="ECO:0000256" key="4">
    <source>
        <dbReference type="ARBA" id="ARBA00022692"/>
    </source>
</evidence>
<dbReference type="InterPro" id="IPR020846">
    <property type="entry name" value="MFS_dom"/>
</dbReference>
<organism evidence="9 10">
    <name type="scientific">Dongia soli</name>
    <dbReference type="NCBI Taxonomy" id="600628"/>
    <lineage>
        <taxon>Bacteria</taxon>
        <taxon>Pseudomonadati</taxon>
        <taxon>Pseudomonadota</taxon>
        <taxon>Alphaproteobacteria</taxon>
        <taxon>Rhodospirillales</taxon>
        <taxon>Dongiaceae</taxon>
        <taxon>Dongia</taxon>
    </lineage>
</organism>
<feature type="transmembrane region" description="Helical" evidence="7">
    <location>
        <begin position="376"/>
        <end position="396"/>
    </location>
</feature>
<proteinExistence type="predicted"/>
<keyword evidence="4 7" id="KW-0812">Transmembrane</keyword>
<evidence type="ECO:0000259" key="8">
    <source>
        <dbReference type="PROSITE" id="PS50850"/>
    </source>
</evidence>
<evidence type="ECO:0000256" key="2">
    <source>
        <dbReference type="ARBA" id="ARBA00022448"/>
    </source>
</evidence>